<dbReference type="PROSITE" id="PS50850">
    <property type="entry name" value="MFS"/>
    <property type="match status" value="1"/>
</dbReference>
<evidence type="ECO:0000256" key="2">
    <source>
        <dbReference type="ARBA" id="ARBA00022448"/>
    </source>
</evidence>
<feature type="transmembrane region" description="Helical" evidence="7">
    <location>
        <begin position="82"/>
        <end position="101"/>
    </location>
</feature>
<feature type="transmembrane region" description="Helical" evidence="7">
    <location>
        <begin position="166"/>
        <end position="186"/>
    </location>
</feature>
<dbReference type="Gene3D" id="1.20.1720.10">
    <property type="entry name" value="Multidrug resistance protein D"/>
    <property type="match status" value="1"/>
</dbReference>
<dbReference type="EMBL" id="JACHIN010000018">
    <property type="protein sequence ID" value="MBB5083712.1"/>
    <property type="molecule type" value="Genomic_DNA"/>
</dbReference>
<dbReference type="PANTHER" id="PTHR42718">
    <property type="entry name" value="MAJOR FACILITATOR SUPERFAMILY MULTIDRUG TRANSPORTER MFSC"/>
    <property type="match status" value="1"/>
</dbReference>
<sequence length="495" mass="50536">MHQDIHSPSTPRKWAVLAVMCASLFLVGIDVTVLHVALPSLSRDLKPGASAMLWIVDSYSLTLAAMLVTFGTLGDRLGRRRMVLAGFAVFGVISVAAAMAHTTAQLIGARVLLGVGAAMIMASTVAIIRSVFPDARERTIALGAWTAAHSAGAMLGPVLGGLLLEHFWWGSVFLVNLPIVAVVLIVGARLIPESKDPAPRRWSPADAALSVAALGLMVYGLKHLADDPSPASAVAGSAGVALAVLFVQRQRRASEPLLDLSLFADRRVSVATVSVLVCFGANTALLFFLTQWFQLVDGLTPFQAGLALTPLAAANAVGAAGAPWPAARWGRRTTVAAALAALGTALAVLPLALGGPIVPLVLVVAGASAGVVMTLGADLVMSAASEERAGQAAAIQETSFELGAGLGVAILGTVVSVVYRATLPGPPSEAGQSLGSTVDGAATLPPAQAANLLQAAHEAFHTSLSTALTAAAVVLWLTAALAMALLRNTPAHARP</sequence>
<accession>A0A7W8EM91</accession>
<keyword evidence="5 7" id="KW-1133">Transmembrane helix</keyword>
<name>A0A7W8EM91_9ACTN</name>
<feature type="transmembrane region" description="Helical" evidence="7">
    <location>
        <begin position="402"/>
        <end position="419"/>
    </location>
</feature>
<keyword evidence="10" id="KW-1185">Reference proteome</keyword>
<dbReference type="RefSeq" id="WP_184973061.1">
    <property type="nucleotide sequence ID" value="NZ_JACHIN010000018.1"/>
</dbReference>
<dbReference type="InterPro" id="IPR011701">
    <property type="entry name" value="MFS"/>
</dbReference>
<dbReference type="GO" id="GO:0005886">
    <property type="term" value="C:plasma membrane"/>
    <property type="evidence" value="ECO:0007669"/>
    <property type="project" value="UniProtKB-SubCell"/>
</dbReference>
<feature type="transmembrane region" description="Helical" evidence="7">
    <location>
        <begin position="467"/>
        <end position="486"/>
    </location>
</feature>
<feature type="transmembrane region" description="Helical" evidence="7">
    <location>
        <begin position="50"/>
        <end position="70"/>
    </location>
</feature>
<feature type="transmembrane region" description="Helical" evidence="7">
    <location>
        <begin position="231"/>
        <end position="247"/>
    </location>
</feature>
<dbReference type="Gene3D" id="1.20.1250.20">
    <property type="entry name" value="MFS general substrate transporter like domains"/>
    <property type="match status" value="1"/>
</dbReference>
<evidence type="ECO:0000259" key="8">
    <source>
        <dbReference type="PROSITE" id="PS50850"/>
    </source>
</evidence>
<feature type="transmembrane region" description="Helical" evidence="7">
    <location>
        <begin position="207"/>
        <end position="225"/>
    </location>
</feature>
<feature type="transmembrane region" description="Helical" evidence="7">
    <location>
        <begin position="359"/>
        <end position="381"/>
    </location>
</feature>
<proteinExistence type="predicted"/>
<evidence type="ECO:0000256" key="5">
    <source>
        <dbReference type="ARBA" id="ARBA00022989"/>
    </source>
</evidence>
<dbReference type="Proteomes" id="UP000568380">
    <property type="component" value="Unassembled WGS sequence"/>
</dbReference>
<dbReference type="GO" id="GO:0022857">
    <property type="term" value="F:transmembrane transporter activity"/>
    <property type="evidence" value="ECO:0007669"/>
    <property type="project" value="InterPro"/>
</dbReference>
<dbReference type="Pfam" id="PF07690">
    <property type="entry name" value="MFS_1"/>
    <property type="match status" value="1"/>
</dbReference>
<dbReference type="PRINTS" id="PR01036">
    <property type="entry name" value="TCRTETB"/>
</dbReference>
<organism evidence="9 10">
    <name type="scientific">Nonomuraea endophytica</name>
    <dbReference type="NCBI Taxonomy" id="714136"/>
    <lineage>
        <taxon>Bacteria</taxon>
        <taxon>Bacillati</taxon>
        <taxon>Actinomycetota</taxon>
        <taxon>Actinomycetes</taxon>
        <taxon>Streptosporangiales</taxon>
        <taxon>Streptosporangiaceae</taxon>
        <taxon>Nonomuraea</taxon>
    </lineage>
</organism>
<evidence type="ECO:0000313" key="9">
    <source>
        <dbReference type="EMBL" id="MBB5083712.1"/>
    </source>
</evidence>
<feature type="transmembrane region" description="Helical" evidence="7">
    <location>
        <begin position="14"/>
        <end position="38"/>
    </location>
</feature>
<evidence type="ECO:0000313" key="10">
    <source>
        <dbReference type="Proteomes" id="UP000568380"/>
    </source>
</evidence>
<dbReference type="SUPFAM" id="SSF103473">
    <property type="entry name" value="MFS general substrate transporter"/>
    <property type="match status" value="1"/>
</dbReference>
<dbReference type="InterPro" id="IPR020846">
    <property type="entry name" value="MFS_dom"/>
</dbReference>
<comment type="subcellular location">
    <subcellularLocation>
        <location evidence="1">Cell membrane</location>
        <topology evidence="1">Multi-pass membrane protein</topology>
    </subcellularLocation>
</comment>
<dbReference type="PANTHER" id="PTHR42718:SF47">
    <property type="entry name" value="METHYL VIOLOGEN RESISTANCE PROTEIN SMVA"/>
    <property type="match status" value="1"/>
</dbReference>
<reference evidence="9 10" key="1">
    <citation type="submission" date="2020-08" db="EMBL/GenBank/DDBJ databases">
        <title>Genomic Encyclopedia of Type Strains, Phase IV (KMG-IV): sequencing the most valuable type-strain genomes for metagenomic binning, comparative biology and taxonomic classification.</title>
        <authorList>
            <person name="Goeker M."/>
        </authorList>
    </citation>
    <scope>NUCLEOTIDE SEQUENCE [LARGE SCALE GENOMIC DNA]</scope>
    <source>
        <strain evidence="9 10">DSM 45385</strain>
    </source>
</reference>
<gene>
    <name evidence="9" type="ORF">HNR40_009217</name>
</gene>
<protein>
    <submittedName>
        <fullName evidence="9">DHA2 family multidrug resistance protein-like MFS transporter</fullName>
    </submittedName>
</protein>
<evidence type="ECO:0000256" key="1">
    <source>
        <dbReference type="ARBA" id="ARBA00004651"/>
    </source>
</evidence>
<feature type="transmembrane region" description="Helical" evidence="7">
    <location>
        <begin position="140"/>
        <end position="160"/>
    </location>
</feature>
<keyword evidence="6 7" id="KW-0472">Membrane</keyword>
<dbReference type="CDD" id="cd17321">
    <property type="entry name" value="MFS_MMR_MDR_like"/>
    <property type="match status" value="1"/>
</dbReference>
<dbReference type="InterPro" id="IPR036259">
    <property type="entry name" value="MFS_trans_sf"/>
</dbReference>
<evidence type="ECO:0000256" key="6">
    <source>
        <dbReference type="ARBA" id="ARBA00023136"/>
    </source>
</evidence>
<keyword evidence="3" id="KW-1003">Cell membrane</keyword>
<keyword evidence="4 7" id="KW-0812">Transmembrane</keyword>
<evidence type="ECO:0000256" key="4">
    <source>
        <dbReference type="ARBA" id="ARBA00022692"/>
    </source>
</evidence>
<dbReference type="AlphaFoldDB" id="A0A7W8EM91"/>
<comment type="caution">
    <text evidence="9">The sequence shown here is derived from an EMBL/GenBank/DDBJ whole genome shotgun (WGS) entry which is preliminary data.</text>
</comment>
<feature type="transmembrane region" description="Helical" evidence="7">
    <location>
        <begin position="268"/>
        <end position="290"/>
    </location>
</feature>
<keyword evidence="2" id="KW-0813">Transport</keyword>
<feature type="transmembrane region" description="Helical" evidence="7">
    <location>
        <begin position="107"/>
        <end position="128"/>
    </location>
</feature>
<feature type="transmembrane region" description="Helical" evidence="7">
    <location>
        <begin position="334"/>
        <end position="353"/>
    </location>
</feature>
<evidence type="ECO:0000256" key="3">
    <source>
        <dbReference type="ARBA" id="ARBA00022475"/>
    </source>
</evidence>
<feature type="transmembrane region" description="Helical" evidence="7">
    <location>
        <begin position="302"/>
        <end position="322"/>
    </location>
</feature>
<evidence type="ECO:0000256" key="7">
    <source>
        <dbReference type="SAM" id="Phobius"/>
    </source>
</evidence>
<feature type="domain" description="Major facilitator superfamily (MFS) profile" evidence="8">
    <location>
        <begin position="16"/>
        <end position="490"/>
    </location>
</feature>